<dbReference type="AlphaFoldDB" id="A0AAW7R398"/>
<name>A0AAW7R398_9GAMM</name>
<feature type="signal peptide" evidence="1">
    <location>
        <begin position="1"/>
        <end position="27"/>
    </location>
</feature>
<keyword evidence="1" id="KW-0732">Signal</keyword>
<gene>
    <name evidence="2" type="ORF">J6I90_12410</name>
</gene>
<proteinExistence type="predicted"/>
<sequence>MIAIRWKTIRRLLISSGLLAFPLCVTAQEALKVLPATCVPEPSEELCHIVLQINFPRLLDDPSCLYAEENKLLICFPARSLIEYESQLSIRETTHFELRYESGETIAVGLTEFADIVKTTRRRRGIGWTIL</sequence>
<accession>A0AAW7R398</accession>
<dbReference type="EMBL" id="JAGGJB010000008">
    <property type="protein sequence ID" value="MDN7125685.1"/>
    <property type="molecule type" value="Genomic_DNA"/>
</dbReference>
<feature type="chain" id="PRO_5043476824" evidence="1">
    <location>
        <begin position="28"/>
        <end position="131"/>
    </location>
</feature>
<reference evidence="2 3" key="1">
    <citation type="submission" date="2021-03" db="EMBL/GenBank/DDBJ databases">
        <title>Pseudidiomarina terrestris, a new bacterium isolated from saline soil.</title>
        <authorList>
            <person name="Galisteo C."/>
            <person name="De La Haba R."/>
            <person name="Sanchez-Porro C."/>
            <person name="Ventosa A."/>
        </authorList>
    </citation>
    <scope>NUCLEOTIDE SEQUENCE [LARGE SCALE GENOMIC DNA]</scope>
    <source>
        <strain evidence="2 3">1APP75-32.1</strain>
    </source>
</reference>
<protein>
    <submittedName>
        <fullName evidence="2">DUF3019 domain-containing protein</fullName>
    </submittedName>
</protein>
<evidence type="ECO:0000313" key="3">
    <source>
        <dbReference type="Proteomes" id="UP001169492"/>
    </source>
</evidence>
<dbReference type="InterPro" id="IPR021559">
    <property type="entry name" value="DUF3019"/>
</dbReference>
<organism evidence="2 3">
    <name type="scientific">Pseudidiomarina terrestris</name>
    <dbReference type="NCBI Taxonomy" id="2820060"/>
    <lineage>
        <taxon>Bacteria</taxon>
        <taxon>Pseudomonadati</taxon>
        <taxon>Pseudomonadota</taxon>
        <taxon>Gammaproteobacteria</taxon>
        <taxon>Alteromonadales</taxon>
        <taxon>Idiomarinaceae</taxon>
        <taxon>Pseudidiomarina</taxon>
    </lineage>
</organism>
<evidence type="ECO:0000313" key="2">
    <source>
        <dbReference type="EMBL" id="MDN7125685.1"/>
    </source>
</evidence>
<dbReference type="Pfam" id="PF11456">
    <property type="entry name" value="DUF3019"/>
    <property type="match status" value="1"/>
</dbReference>
<dbReference type="Proteomes" id="UP001169492">
    <property type="component" value="Unassembled WGS sequence"/>
</dbReference>
<comment type="caution">
    <text evidence="2">The sequence shown here is derived from an EMBL/GenBank/DDBJ whole genome shotgun (WGS) entry which is preliminary data.</text>
</comment>
<evidence type="ECO:0000256" key="1">
    <source>
        <dbReference type="SAM" id="SignalP"/>
    </source>
</evidence>
<dbReference type="RefSeq" id="WP_301775118.1">
    <property type="nucleotide sequence ID" value="NZ_JAGGJB010000008.1"/>
</dbReference>